<organism evidence="3 4">
    <name type="scientific">Mycena indigotica</name>
    <dbReference type="NCBI Taxonomy" id="2126181"/>
    <lineage>
        <taxon>Eukaryota</taxon>
        <taxon>Fungi</taxon>
        <taxon>Dikarya</taxon>
        <taxon>Basidiomycota</taxon>
        <taxon>Agaricomycotina</taxon>
        <taxon>Agaricomycetes</taxon>
        <taxon>Agaricomycetidae</taxon>
        <taxon>Agaricales</taxon>
        <taxon>Marasmiineae</taxon>
        <taxon>Mycenaceae</taxon>
        <taxon>Mycena</taxon>
    </lineage>
</organism>
<evidence type="ECO:0000259" key="2">
    <source>
        <dbReference type="Pfam" id="PF20153"/>
    </source>
</evidence>
<evidence type="ECO:0000256" key="1">
    <source>
        <dbReference type="SAM" id="Phobius"/>
    </source>
</evidence>
<sequence>MTEGWNRSIDVLLVFTGLFSAVLTTFIIQSYQLMVPDAGDTTNALLLELIALQTNNLTLASSVSIPQTTPRQIHVVNGVWFSALACSLSTALISMLAKQWLQSYLPNMSGSPRHRARQRQERFMHLQAWHVPEIINALPLLLHVALLLFFAGLLVLLWSADLAITLSTWVIVALAYIFYIASIAIPLFYPNCPYKHAVTDHLRVWLFQDSRASPVLSMRSFKNRSEKGALYDARFCNSTSQDIIDATALAWLFSESTDQQVISVALQAIAGLPRDFSALNVLRDAGALQLIEQGFQNCFHKDTTIGLHWHLVDAEKAALFCRAWIKLIRGTGEQWPFAIIEPLWLLQNLDLSRHPDVAAIASCAVALSSFDSHISQWELLGYLSRSASGEIILSQTTQCCLIDSLIECFVRWEMPLAVIEDTISRAVPVLLQVLHLTEELPNSHHC</sequence>
<dbReference type="EMBL" id="JACAZF010000001">
    <property type="protein sequence ID" value="KAF7315424.1"/>
    <property type="molecule type" value="Genomic_DNA"/>
</dbReference>
<keyword evidence="4" id="KW-1185">Reference proteome</keyword>
<evidence type="ECO:0000313" key="4">
    <source>
        <dbReference type="Proteomes" id="UP000636479"/>
    </source>
</evidence>
<dbReference type="Pfam" id="PF20153">
    <property type="entry name" value="DUF6535"/>
    <property type="match status" value="1"/>
</dbReference>
<keyword evidence="1" id="KW-0472">Membrane</keyword>
<keyword evidence="1" id="KW-0812">Transmembrane</keyword>
<dbReference type="OrthoDB" id="3185525at2759"/>
<dbReference type="Proteomes" id="UP000636479">
    <property type="component" value="Unassembled WGS sequence"/>
</dbReference>
<feature type="transmembrane region" description="Helical" evidence="1">
    <location>
        <begin position="134"/>
        <end position="157"/>
    </location>
</feature>
<feature type="transmembrane region" description="Helical" evidence="1">
    <location>
        <begin position="75"/>
        <end position="97"/>
    </location>
</feature>
<feature type="domain" description="DUF6535" evidence="2">
    <location>
        <begin position="1"/>
        <end position="159"/>
    </location>
</feature>
<dbReference type="AlphaFoldDB" id="A0A8H6TDR7"/>
<feature type="transmembrane region" description="Helical" evidence="1">
    <location>
        <begin position="169"/>
        <end position="189"/>
    </location>
</feature>
<protein>
    <recommendedName>
        <fullName evidence="2">DUF6535 domain-containing protein</fullName>
    </recommendedName>
</protein>
<name>A0A8H6TDR7_9AGAR</name>
<dbReference type="GeneID" id="59340053"/>
<comment type="caution">
    <text evidence="3">The sequence shown here is derived from an EMBL/GenBank/DDBJ whole genome shotgun (WGS) entry which is preliminary data.</text>
</comment>
<feature type="transmembrane region" description="Helical" evidence="1">
    <location>
        <begin position="12"/>
        <end position="32"/>
    </location>
</feature>
<dbReference type="InterPro" id="IPR045338">
    <property type="entry name" value="DUF6535"/>
</dbReference>
<dbReference type="RefSeq" id="XP_037225447.1">
    <property type="nucleotide sequence ID" value="XM_037357537.1"/>
</dbReference>
<accession>A0A8H6TDR7</accession>
<evidence type="ECO:0000313" key="3">
    <source>
        <dbReference type="EMBL" id="KAF7315424.1"/>
    </source>
</evidence>
<proteinExistence type="predicted"/>
<keyword evidence="1" id="KW-1133">Transmembrane helix</keyword>
<gene>
    <name evidence="3" type="ORF">MIND_00057200</name>
</gene>
<feature type="transmembrane region" description="Helical" evidence="1">
    <location>
        <begin position="44"/>
        <end position="63"/>
    </location>
</feature>
<reference evidence="3" key="1">
    <citation type="submission" date="2020-05" db="EMBL/GenBank/DDBJ databases">
        <title>Mycena genomes resolve the evolution of fungal bioluminescence.</title>
        <authorList>
            <person name="Tsai I.J."/>
        </authorList>
    </citation>
    <scope>NUCLEOTIDE SEQUENCE</scope>
    <source>
        <strain evidence="3">171206Taipei</strain>
    </source>
</reference>